<feature type="transmembrane region" description="Helical" evidence="8">
    <location>
        <begin position="150"/>
        <end position="172"/>
    </location>
</feature>
<evidence type="ECO:0000256" key="4">
    <source>
        <dbReference type="ARBA" id="ARBA00022729"/>
    </source>
</evidence>
<dbReference type="Proteomes" id="UP000001876">
    <property type="component" value="Unassembled WGS sequence"/>
</dbReference>
<keyword evidence="5 8" id="KW-1133">Transmembrane helix</keyword>
<sequence length="182" mass="20170">RCVDEELGANVLVLMSYESADGAAVDVRVTDPDGRDVYVAKNKARGKAGFTTKIAGDHSACFTRSRPPGGGDDFSSNDGDGVAHRVKLDWKKGVAVNDWNKIAKRGDVADVATDLRRVEADLRGVHQEMMWLRRREEEMRTINEKTNARVAWLCAMSLCACVASGATQYAYLKYHFRAKKMI</sequence>
<evidence type="ECO:0000256" key="6">
    <source>
        <dbReference type="ARBA" id="ARBA00023136"/>
    </source>
</evidence>
<accession>C1MGN0</accession>
<dbReference type="AlphaFoldDB" id="C1MGN0"/>
<keyword evidence="6 8" id="KW-0472">Membrane</keyword>
<keyword evidence="11" id="KW-1185">Reference proteome</keyword>
<dbReference type="Pfam" id="PF01105">
    <property type="entry name" value="EMP24_GP25L"/>
    <property type="match status" value="1"/>
</dbReference>
<dbReference type="PROSITE" id="PS50866">
    <property type="entry name" value="GOLD"/>
    <property type="match status" value="1"/>
</dbReference>
<comment type="subcellular location">
    <subcellularLocation>
        <location evidence="1 7">Membrane</location>
        <topology evidence="1 7">Single-pass type I membrane protein</topology>
    </subcellularLocation>
</comment>
<reference evidence="10 11" key="1">
    <citation type="journal article" date="2009" name="Science">
        <title>Green evolution and dynamic adaptations revealed by genomes of the marine picoeukaryotes Micromonas.</title>
        <authorList>
            <person name="Worden A.Z."/>
            <person name="Lee J.H."/>
            <person name="Mock T."/>
            <person name="Rouze P."/>
            <person name="Simmons M.P."/>
            <person name="Aerts A.L."/>
            <person name="Allen A.E."/>
            <person name="Cuvelier M.L."/>
            <person name="Derelle E."/>
            <person name="Everett M.V."/>
            <person name="Foulon E."/>
            <person name="Grimwood J."/>
            <person name="Gundlach H."/>
            <person name="Henrissat B."/>
            <person name="Napoli C."/>
            <person name="McDonald S.M."/>
            <person name="Parker M.S."/>
            <person name="Rombauts S."/>
            <person name="Salamov A."/>
            <person name="Von Dassow P."/>
            <person name="Badger J.H."/>
            <person name="Coutinho P.M."/>
            <person name="Demir E."/>
            <person name="Dubchak I."/>
            <person name="Gentemann C."/>
            <person name="Eikrem W."/>
            <person name="Gready J.E."/>
            <person name="John U."/>
            <person name="Lanier W."/>
            <person name="Lindquist E.A."/>
            <person name="Lucas S."/>
            <person name="Mayer K.F."/>
            <person name="Moreau H."/>
            <person name="Not F."/>
            <person name="Otillar R."/>
            <person name="Panaud O."/>
            <person name="Pangilinan J."/>
            <person name="Paulsen I."/>
            <person name="Piegu B."/>
            <person name="Poliakov A."/>
            <person name="Robbens S."/>
            <person name="Schmutz J."/>
            <person name="Toulza E."/>
            <person name="Wyss T."/>
            <person name="Zelensky A."/>
            <person name="Zhou K."/>
            <person name="Armbrust E.V."/>
            <person name="Bhattacharya D."/>
            <person name="Goodenough U.W."/>
            <person name="Van de Peer Y."/>
            <person name="Grigoriev I.V."/>
        </authorList>
    </citation>
    <scope>NUCLEOTIDE SEQUENCE [LARGE SCALE GENOMIC DNA]</scope>
    <source>
        <strain evidence="10 11">CCMP1545</strain>
    </source>
</reference>
<dbReference type="eggNOG" id="KOG1691">
    <property type="taxonomic scope" value="Eukaryota"/>
</dbReference>
<evidence type="ECO:0000313" key="10">
    <source>
        <dbReference type="EMBL" id="EEH60057.1"/>
    </source>
</evidence>
<dbReference type="OMA" id="MAIRGIF"/>
<organism evidence="11">
    <name type="scientific">Micromonas pusilla (strain CCMP1545)</name>
    <name type="common">Picoplanktonic green alga</name>
    <dbReference type="NCBI Taxonomy" id="564608"/>
    <lineage>
        <taxon>Eukaryota</taxon>
        <taxon>Viridiplantae</taxon>
        <taxon>Chlorophyta</taxon>
        <taxon>Mamiellophyceae</taxon>
        <taxon>Mamiellales</taxon>
        <taxon>Mamiellaceae</taxon>
        <taxon>Micromonas</taxon>
    </lineage>
</organism>
<evidence type="ECO:0000256" key="3">
    <source>
        <dbReference type="ARBA" id="ARBA00022692"/>
    </source>
</evidence>
<dbReference type="OrthoDB" id="1929172at2759"/>
<evidence type="ECO:0000259" key="9">
    <source>
        <dbReference type="PROSITE" id="PS50866"/>
    </source>
</evidence>
<dbReference type="GeneID" id="9680308"/>
<evidence type="ECO:0000256" key="7">
    <source>
        <dbReference type="RuleBase" id="RU003827"/>
    </source>
</evidence>
<proteinExistence type="inferred from homology"/>
<dbReference type="InterPro" id="IPR015720">
    <property type="entry name" value="Emp24-like"/>
</dbReference>
<dbReference type="RefSeq" id="XP_003054805.1">
    <property type="nucleotide sequence ID" value="XM_003054759.1"/>
</dbReference>
<keyword evidence="4" id="KW-0732">Signal</keyword>
<dbReference type="PANTHER" id="PTHR22811">
    <property type="entry name" value="TRANSMEMBRANE EMP24 DOMAIN-CONTAINING PROTEIN"/>
    <property type="match status" value="1"/>
</dbReference>
<keyword evidence="3 7" id="KW-0812">Transmembrane</keyword>
<evidence type="ECO:0000313" key="11">
    <source>
        <dbReference type="Proteomes" id="UP000001876"/>
    </source>
</evidence>
<evidence type="ECO:0000256" key="8">
    <source>
        <dbReference type="SAM" id="Phobius"/>
    </source>
</evidence>
<evidence type="ECO:0000256" key="2">
    <source>
        <dbReference type="ARBA" id="ARBA00007104"/>
    </source>
</evidence>
<feature type="non-terminal residue" evidence="10">
    <location>
        <position position="1"/>
    </location>
</feature>
<dbReference type="SMART" id="SM01190">
    <property type="entry name" value="EMP24_GP25L"/>
    <property type="match status" value="1"/>
</dbReference>
<name>C1MGN0_MICPC</name>
<feature type="domain" description="GOLD" evidence="9">
    <location>
        <begin position="1"/>
        <end position="88"/>
    </location>
</feature>
<dbReference type="InterPro" id="IPR009038">
    <property type="entry name" value="GOLD_dom"/>
</dbReference>
<dbReference type="GO" id="GO:0016020">
    <property type="term" value="C:membrane"/>
    <property type="evidence" value="ECO:0007669"/>
    <property type="project" value="UniProtKB-SubCell"/>
</dbReference>
<comment type="similarity">
    <text evidence="2 7">Belongs to the EMP24/GP25L family.</text>
</comment>
<evidence type="ECO:0000256" key="5">
    <source>
        <dbReference type="ARBA" id="ARBA00022989"/>
    </source>
</evidence>
<dbReference type="STRING" id="564608.C1MGN0"/>
<gene>
    <name evidence="10" type="ORF">MICPUCDRAFT_12326</name>
</gene>
<protein>
    <submittedName>
        <fullName evidence="10">Predicted protein</fullName>
    </submittedName>
</protein>
<evidence type="ECO:0000256" key="1">
    <source>
        <dbReference type="ARBA" id="ARBA00004479"/>
    </source>
</evidence>
<dbReference type="EMBL" id="GG663735">
    <property type="protein sequence ID" value="EEH60057.1"/>
    <property type="molecule type" value="Genomic_DNA"/>
</dbReference>
<dbReference type="KEGG" id="mpp:MICPUCDRAFT_12326"/>